<dbReference type="InterPro" id="IPR039065">
    <property type="entry name" value="AcoX-like"/>
</dbReference>
<evidence type="ECO:0000313" key="2">
    <source>
        <dbReference type="Proteomes" id="UP000580043"/>
    </source>
</evidence>
<dbReference type="PANTHER" id="PTHR40697:SF3">
    <property type="entry name" value="ACETOIN CATABOLISM PROTEIN X"/>
    <property type="match status" value="1"/>
</dbReference>
<dbReference type="AlphaFoldDB" id="A0A848G6M4"/>
<sequence>MGIIANPASGRDIRRLTSRALVFPTVEKVNMIERLLGAFAATGVQRVLMMPDLVGIAAGLLRAIEGRRGQGEAAWPEVEFLEMPLTDSALDTVRAVERMRAAGVAAIVVLGGDGTHRIVAGACGDTPLATLSSGTNNAFPDLREATLTGLAAGLFASGAVSPAEGLVGNKRLRLRVGEREELALVEVCVTRLEHVGARAVWDPASIAEVYAAFAEPDAIGLSSIVAGVSPVGRRQPHGAWVHCGGAGAEVGAERGGVWAPIAPGLVVPVPIAASGLLQPGQPVALRSLRGSVALDGEREIELDGRQMATLTLELDGPRSLDVPATLGAAIRRGALRYPAAAPLGPP</sequence>
<dbReference type="InterPro" id="IPR016064">
    <property type="entry name" value="NAD/diacylglycerol_kinase_sf"/>
</dbReference>
<dbReference type="GO" id="GO:0003951">
    <property type="term" value="F:NAD+ kinase activity"/>
    <property type="evidence" value="ECO:0007669"/>
    <property type="project" value="InterPro"/>
</dbReference>
<keyword evidence="1" id="KW-0418">Kinase</keyword>
<reference evidence="1 2" key="1">
    <citation type="submission" date="2020-04" db="EMBL/GenBank/DDBJ databases">
        <title>Zoogloea sp. G-4-1-14 isolated from soil.</title>
        <authorList>
            <person name="Dahal R.H."/>
        </authorList>
    </citation>
    <scope>NUCLEOTIDE SEQUENCE [LARGE SCALE GENOMIC DNA]</scope>
    <source>
        <strain evidence="1 2">G-4-1-14</strain>
    </source>
</reference>
<dbReference type="PIRSF" id="PIRSF018567">
    <property type="entry name" value="AcoX"/>
    <property type="match status" value="1"/>
</dbReference>
<dbReference type="InterPro" id="IPR002504">
    <property type="entry name" value="NADK"/>
</dbReference>
<accession>A0A848G6M4</accession>
<name>A0A848G6M4_9RHOO</name>
<dbReference type="SUPFAM" id="SSF111331">
    <property type="entry name" value="NAD kinase/diacylglycerol kinase-like"/>
    <property type="match status" value="1"/>
</dbReference>
<dbReference type="Gene3D" id="3.40.50.10330">
    <property type="entry name" value="Probable inorganic polyphosphate/atp-NAD kinase, domain 1"/>
    <property type="match status" value="1"/>
</dbReference>
<dbReference type="EMBL" id="JABBGA010000011">
    <property type="protein sequence ID" value="NML26900.1"/>
    <property type="molecule type" value="Genomic_DNA"/>
</dbReference>
<proteinExistence type="predicted"/>
<keyword evidence="2" id="KW-1185">Reference proteome</keyword>
<organism evidence="1 2">
    <name type="scientific">Zoogloea dura</name>
    <dbReference type="NCBI Taxonomy" id="2728840"/>
    <lineage>
        <taxon>Bacteria</taxon>
        <taxon>Pseudomonadati</taxon>
        <taxon>Pseudomonadota</taxon>
        <taxon>Betaproteobacteria</taxon>
        <taxon>Rhodocyclales</taxon>
        <taxon>Zoogloeaceae</taxon>
        <taxon>Zoogloea</taxon>
    </lineage>
</organism>
<dbReference type="Pfam" id="PF01513">
    <property type="entry name" value="NAD_kinase"/>
    <property type="match status" value="1"/>
</dbReference>
<dbReference type="GO" id="GO:0006741">
    <property type="term" value="P:NADP+ biosynthetic process"/>
    <property type="evidence" value="ECO:0007669"/>
    <property type="project" value="InterPro"/>
</dbReference>
<evidence type="ECO:0000313" key="1">
    <source>
        <dbReference type="EMBL" id="NML26900.1"/>
    </source>
</evidence>
<dbReference type="GO" id="GO:0005524">
    <property type="term" value="F:ATP binding"/>
    <property type="evidence" value="ECO:0007669"/>
    <property type="project" value="UniProtKB-ARBA"/>
</dbReference>
<gene>
    <name evidence="1" type="ORF">HHL15_14190</name>
</gene>
<comment type="caution">
    <text evidence="1">The sequence shown here is derived from an EMBL/GenBank/DDBJ whole genome shotgun (WGS) entry which is preliminary data.</text>
</comment>
<dbReference type="InterPro" id="IPR011391">
    <property type="entry name" value="AcoX_kinase"/>
</dbReference>
<dbReference type="GO" id="GO:0051287">
    <property type="term" value="F:NAD binding"/>
    <property type="evidence" value="ECO:0007669"/>
    <property type="project" value="UniProtKB-ARBA"/>
</dbReference>
<protein>
    <submittedName>
        <fullName evidence="1">ATP-NAD kinase</fullName>
    </submittedName>
</protein>
<dbReference type="InterPro" id="IPR017438">
    <property type="entry name" value="ATP-NAD_kinase_N"/>
</dbReference>
<dbReference type="PANTHER" id="PTHR40697">
    <property type="entry name" value="ACETOIN CATABOLISM PROTEIN X"/>
    <property type="match status" value="1"/>
</dbReference>
<keyword evidence="1" id="KW-0808">Transferase</keyword>
<dbReference type="Proteomes" id="UP000580043">
    <property type="component" value="Unassembled WGS sequence"/>
</dbReference>